<dbReference type="InterPro" id="IPR001245">
    <property type="entry name" value="Ser-Thr/Tyr_kinase_cat_dom"/>
</dbReference>
<dbReference type="PROSITE" id="PS00107">
    <property type="entry name" value="PROTEIN_KINASE_ATP"/>
    <property type="match status" value="1"/>
</dbReference>
<dbReference type="CDD" id="cd00063">
    <property type="entry name" value="FN3"/>
    <property type="match status" value="1"/>
</dbReference>
<dbReference type="eggNOG" id="KOG4258">
    <property type="taxonomic scope" value="Eukaryota"/>
</dbReference>
<dbReference type="Proteomes" id="UP000007875">
    <property type="component" value="Unassembled WGS sequence"/>
</dbReference>
<keyword evidence="13 23" id="KW-1133">Transmembrane helix</keyword>
<dbReference type="SMART" id="SM00261">
    <property type="entry name" value="FU"/>
    <property type="match status" value="1"/>
</dbReference>
<comment type="similarity">
    <text evidence="22">Belongs to the protein kinase superfamily. Tyr protein kinase family. Insulin receptor subfamily.</text>
</comment>
<feature type="domain" description="Fibronectin type-III" evidence="25">
    <location>
        <begin position="481"/>
        <end position="602"/>
    </location>
</feature>
<dbReference type="InterPro" id="IPR003961">
    <property type="entry name" value="FN3_dom"/>
</dbReference>
<evidence type="ECO:0000256" key="17">
    <source>
        <dbReference type="ARBA" id="ARBA00023170"/>
    </source>
</evidence>
<dbReference type="PROSITE" id="PS00239">
    <property type="entry name" value="RECEPTOR_TYR_KIN_II"/>
    <property type="match status" value="1"/>
</dbReference>
<keyword evidence="8" id="KW-0732">Signal</keyword>
<proteinExistence type="inferred from homology"/>
<evidence type="ECO:0000256" key="18">
    <source>
        <dbReference type="ARBA" id="ARBA00023180"/>
    </source>
</evidence>
<dbReference type="GO" id="GO:0005899">
    <property type="term" value="C:insulin receptor complex"/>
    <property type="evidence" value="ECO:0007669"/>
    <property type="project" value="TreeGrafter"/>
</dbReference>
<evidence type="ECO:0000256" key="14">
    <source>
        <dbReference type="ARBA" id="ARBA00023136"/>
    </source>
</evidence>
<dbReference type="PROSITE" id="PS50853">
    <property type="entry name" value="FN3"/>
    <property type="match status" value="2"/>
</dbReference>
<dbReference type="Gene3D" id="1.10.510.10">
    <property type="entry name" value="Transferase(Phosphotransferase) domain 1"/>
    <property type="match status" value="1"/>
</dbReference>
<dbReference type="PANTHER" id="PTHR24416">
    <property type="entry name" value="TYROSINE-PROTEIN KINASE RECEPTOR"/>
    <property type="match status" value="1"/>
</dbReference>
<keyword evidence="28" id="KW-1185">Reference proteome</keyword>
<accession>H2YE92</accession>
<dbReference type="PROSITE" id="PS50011">
    <property type="entry name" value="PROTEIN_KINASE_DOM"/>
    <property type="match status" value="1"/>
</dbReference>
<keyword evidence="17 22" id="KW-0675">Receptor</keyword>
<keyword evidence="18" id="KW-0325">Glycoprotein</keyword>
<reference evidence="27" key="3">
    <citation type="submission" date="2025-09" db="UniProtKB">
        <authorList>
            <consortium name="Ensembl"/>
        </authorList>
    </citation>
    <scope>IDENTIFICATION</scope>
</reference>
<keyword evidence="7" id="KW-0479">Metal-binding</keyword>
<dbReference type="InterPro" id="IPR002011">
    <property type="entry name" value="Tyr_kinase_rcpt_2_CS"/>
</dbReference>
<reference evidence="28" key="1">
    <citation type="submission" date="2003-08" db="EMBL/GenBank/DDBJ databases">
        <authorList>
            <person name="Birren B."/>
            <person name="Nusbaum C."/>
            <person name="Abebe A."/>
            <person name="Abouelleil A."/>
            <person name="Adekoya E."/>
            <person name="Ait-zahra M."/>
            <person name="Allen N."/>
            <person name="Allen T."/>
            <person name="An P."/>
            <person name="Anderson M."/>
            <person name="Anderson S."/>
            <person name="Arachchi H."/>
            <person name="Armbruster J."/>
            <person name="Bachantsang P."/>
            <person name="Baldwin J."/>
            <person name="Barry A."/>
            <person name="Bayul T."/>
            <person name="Blitshsteyn B."/>
            <person name="Bloom T."/>
            <person name="Blye J."/>
            <person name="Boguslavskiy L."/>
            <person name="Borowsky M."/>
            <person name="Boukhgalter B."/>
            <person name="Brunache A."/>
            <person name="Butler J."/>
            <person name="Calixte N."/>
            <person name="Calvo S."/>
            <person name="Camarata J."/>
            <person name="Campo K."/>
            <person name="Chang J."/>
            <person name="Cheshatsang Y."/>
            <person name="Citroen M."/>
            <person name="Collymore A."/>
            <person name="Considine T."/>
            <person name="Cook A."/>
            <person name="Cooke P."/>
            <person name="Corum B."/>
            <person name="Cuomo C."/>
            <person name="David R."/>
            <person name="Dawoe T."/>
            <person name="Degray S."/>
            <person name="Dodge S."/>
            <person name="Dooley K."/>
            <person name="Dorje P."/>
            <person name="Dorjee K."/>
            <person name="Dorris L."/>
            <person name="Duffey N."/>
            <person name="Dupes A."/>
            <person name="Elkins T."/>
            <person name="Engels R."/>
            <person name="Erickson J."/>
            <person name="Farina A."/>
            <person name="Faro S."/>
            <person name="Ferreira P."/>
            <person name="Fischer H."/>
            <person name="Fitzgerald M."/>
            <person name="Foley K."/>
            <person name="Gage D."/>
            <person name="Galagan J."/>
            <person name="Gearin G."/>
            <person name="Gnerre S."/>
            <person name="Gnirke A."/>
            <person name="Goyette A."/>
            <person name="Graham J."/>
            <person name="Grandbois E."/>
            <person name="Gyaltsen K."/>
            <person name="Hafez N."/>
            <person name="Hagopian D."/>
            <person name="Hagos B."/>
            <person name="Hall J."/>
            <person name="Hatcher B."/>
            <person name="Heller A."/>
            <person name="Higgins H."/>
            <person name="Honan T."/>
            <person name="Horn A."/>
            <person name="Houde N."/>
            <person name="Hughes L."/>
            <person name="Hulme W."/>
            <person name="Husby E."/>
            <person name="Iliev I."/>
            <person name="Jaffe D."/>
            <person name="Jones C."/>
            <person name="Kamal M."/>
            <person name="Kamat A."/>
            <person name="Kamvysselis M."/>
            <person name="Karlsson E."/>
            <person name="Kells C."/>
            <person name="Kieu A."/>
            <person name="Kisner P."/>
            <person name="Kodira C."/>
            <person name="Kulbokas E."/>
            <person name="Labutti K."/>
            <person name="Lama D."/>
            <person name="Landers T."/>
            <person name="Leger J."/>
            <person name="Levine S."/>
            <person name="Lewis D."/>
            <person name="Lewis T."/>
            <person name="Lindblad-toh K."/>
            <person name="Liu X."/>
            <person name="Lokyitsang T."/>
            <person name="Lokyitsang Y."/>
            <person name="Lucien O."/>
            <person name="Lui A."/>
            <person name="Ma L.J."/>
            <person name="Mabbitt R."/>
            <person name="Macdonald J."/>
            <person name="Maclean C."/>
            <person name="Major J."/>
            <person name="Manning J."/>
            <person name="Marabella R."/>
            <person name="Maru K."/>
            <person name="Matthews C."/>
            <person name="Mauceli E."/>
            <person name="Mccarthy M."/>
            <person name="Mcdonough S."/>
            <person name="Mcghee T."/>
            <person name="Meldrim J."/>
            <person name="Meneus L."/>
            <person name="Mesirov J."/>
            <person name="Mihalev A."/>
            <person name="Mihova T."/>
            <person name="Mikkelsen T."/>
            <person name="Mlenga V."/>
            <person name="Moru K."/>
            <person name="Mozes J."/>
            <person name="Mulrain L."/>
            <person name="Munson G."/>
            <person name="Naylor J."/>
            <person name="Newes C."/>
            <person name="Nguyen C."/>
            <person name="Nguyen N."/>
            <person name="Nguyen T."/>
            <person name="Nicol R."/>
            <person name="Nielsen C."/>
            <person name="Nizzari M."/>
            <person name="Norbu C."/>
            <person name="Norbu N."/>
            <person name="O'donnell P."/>
            <person name="Okoawo O."/>
            <person name="O'leary S."/>
            <person name="Omotosho B."/>
            <person name="O'neill K."/>
            <person name="Osman S."/>
            <person name="Parker S."/>
            <person name="Perrin D."/>
            <person name="Phunkhang P."/>
            <person name="Piqani B."/>
            <person name="Purcell S."/>
            <person name="Rachupka T."/>
            <person name="Ramasamy U."/>
            <person name="Rameau R."/>
            <person name="Ray V."/>
            <person name="Raymond C."/>
            <person name="Retta R."/>
            <person name="Richardson S."/>
            <person name="Rise C."/>
            <person name="Rodriguez J."/>
            <person name="Rogers J."/>
            <person name="Rogov P."/>
            <person name="Rutman M."/>
            <person name="Schupbach R."/>
            <person name="Seaman C."/>
            <person name="Settipalli S."/>
            <person name="Sharpe T."/>
            <person name="Sheridan J."/>
            <person name="Sherpa N."/>
            <person name="Shi J."/>
            <person name="Smirnov S."/>
            <person name="Smith C."/>
            <person name="Sougnez C."/>
            <person name="Spencer B."/>
            <person name="Stalker J."/>
            <person name="Stange-thomann N."/>
            <person name="Stavropoulos S."/>
            <person name="Stetson K."/>
            <person name="Stone C."/>
            <person name="Stone S."/>
            <person name="Stubbs M."/>
            <person name="Talamas J."/>
            <person name="Tchuinga P."/>
            <person name="Tenzing P."/>
            <person name="Tesfaye S."/>
            <person name="Theodore J."/>
            <person name="Thoulutsang Y."/>
            <person name="Topham K."/>
            <person name="Towey S."/>
            <person name="Tsamla T."/>
            <person name="Tsomo N."/>
            <person name="Vallee D."/>
            <person name="Vassiliev H."/>
            <person name="Venkataraman V."/>
            <person name="Vinson J."/>
            <person name="Vo A."/>
            <person name="Wade C."/>
            <person name="Wang S."/>
            <person name="Wangchuk T."/>
            <person name="Wangdi T."/>
            <person name="Whittaker C."/>
            <person name="Wilkinson J."/>
            <person name="Wu Y."/>
            <person name="Wyman D."/>
            <person name="Yadav S."/>
            <person name="Yang S."/>
            <person name="Yang X."/>
            <person name="Yeager S."/>
            <person name="Yee E."/>
            <person name="Young G."/>
            <person name="Zainoun J."/>
            <person name="Zembeck L."/>
            <person name="Zimmer A."/>
            <person name="Zody M."/>
            <person name="Lander E."/>
        </authorList>
    </citation>
    <scope>NUCLEOTIDE SEQUENCE [LARGE SCALE GENOMIC DNA]</scope>
</reference>
<evidence type="ECO:0000256" key="2">
    <source>
        <dbReference type="ARBA" id="ARBA00004479"/>
    </source>
</evidence>
<evidence type="ECO:0000256" key="6">
    <source>
        <dbReference type="ARBA" id="ARBA00022692"/>
    </source>
</evidence>
<evidence type="ECO:0000256" key="13">
    <source>
        <dbReference type="ARBA" id="ARBA00022989"/>
    </source>
</evidence>
<dbReference type="InterPro" id="IPR000719">
    <property type="entry name" value="Prot_kinase_dom"/>
</dbReference>
<dbReference type="GO" id="GO:0051897">
    <property type="term" value="P:positive regulation of phosphatidylinositol 3-kinase/protein kinase B signal transduction"/>
    <property type="evidence" value="ECO:0007669"/>
    <property type="project" value="TreeGrafter"/>
</dbReference>
<dbReference type="PRINTS" id="PR00109">
    <property type="entry name" value="TYRKINASE"/>
</dbReference>
<dbReference type="PROSITE" id="PS51379">
    <property type="entry name" value="4FE4S_FER_2"/>
    <property type="match status" value="1"/>
</dbReference>
<keyword evidence="14 23" id="KW-0472">Membrane</keyword>
<evidence type="ECO:0000256" key="12">
    <source>
        <dbReference type="ARBA" id="ARBA00022840"/>
    </source>
</evidence>
<evidence type="ECO:0000259" key="26">
    <source>
        <dbReference type="PROSITE" id="PS51379"/>
    </source>
</evidence>
<keyword evidence="6 22" id="KW-0812">Transmembrane</keyword>
<evidence type="ECO:0000256" key="8">
    <source>
        <dbReference type="ARBA" id="ARBA00022729"/>
    </source>
</evidence>
<protein>
    <recommendedName>
        <fullName evidence="22">Tyrosine-protein kinase receptor</fullName>
        <ecNumber evidence="22">2.7.10.1</ecNumber>
    </recommendedName>
</protein>
<dbReference type="GO" id="GO:0043560">
    <property type="term" value="F:insulin receptor substrate binding"/>
    <property type="evidence" value="ECO:0007669"/>
    <property type="project" value="TreeGrafter"/>
</dbReference>
<keyword evidence="16" id="KW-1015">Disulfide bond</keyword>
<dbReference type="InterPro" id="IPR000494">
    <property type="entry name" value="Rcpt_L-dom"/>
</dbReference>
<keyword evidence="3 22" id="KW-0597">Phosphoprotein</keyword>
<keyword evidence="19" id="KW-0464">Manganese</keyword>
<dbReference type="InterPro" id="IPR006211">
    <property type="entry name" value="Furin-like_Cys-rich_dom"/>
</dbReference>
<evidence type="ECO:0000256" key="20">
    <source>
        <dbReference type="ARBA" id="ARBA00051243"/>
    </source>
</evidence>
<dbReference type="Gene3D" id="3.80.20.20">
    <property type="entry name" value="Receptor L-domain"/>
    <property type="match status" value="2"/>
</dbReference>
<sequence length="1296" mass="146150">VCDLVDIRNNASKLRDLENCTVGRWFHLLYFFYRYSFPKLKVISGYLLLYRVYNLHSLRRLFPNLVMIGGSQLFYDKYSLVIYENHDLTELGLGNLKYIKKGGARIQNNGQLCYLDTIDWARLGKIANPVLLDNKDEGCINHCGANKKCAAENDDGFTKTFCWGPNLCQKVDLIQLVSFSFPGACPDECLHACDAENRCVCHKECLGGCSRPNNASACHACNHLYYNQTCYANCPRGTLMADDWQCVTSVNCYERNWNEHDGQCLEYCPTGYKSEKIVKKNRCVMCDGQCDKVCNGIEGIVEITDVKSLEKVRGCTVLRAQLRITLTGGSEVVEKLEAALVELREVGSLLVRRSFPLVSLSFLKSFRRITGEDDYLGGADSYSVYIVENKNLKDLWKVDSFKDGTNFTIGGGKAYFQYNPYLCMDKIDKISNLTAEIEDENDISLLSNGDSVTCKYYSIWANSPTPYFCPYITTNVTSPGVMEKLEIVSVTDLGDVVEIEWKNIYVKDYRTLIGYQIFYKKSKYENATRYLAVDGCGRSSWSVQDVLKQTESNNPDEVTTTHTALDKLSPYTKYAFYVITSNTANAKKGAESDIHYFTTSPSTPSPPQAVVAKAINSTAINITWQAPLYPNGVVHQYVAKWVRQRETIDLKLIDIVSKLLLLPQHFPTRIAGISDTVCNEIKFSISQGGNAACDCRKQESLDSKEKVTESVDFEDYLITRLINLRSKRSIKYSRHKRSSNVTTNVTTSTTVANVTPFVPAVAPTPTFYMLEQTVNTTSNRTEESLLITGLHHFSEYYIEVSACNQASCSSTAVMTRRTKKLAGVDKINDNSLKYIPGLDSKQVGAVAWIAPSDPNGLIVSYTLEFTKQDQVAGRNECCSVTKFNEKGSCDIPDGLSPGKYRVRVLPYSLASEGEWSRSIDFSIEDISTGNSSLMIVLIVAAIFIIIVLVGLVLLWRNRQIQNSNKAQTYVSVNPEYSSVGVYEPDEYEIAEDNVELLTEIGHGHFGKVFEGFAKQVVKGEKKTRVAVKTLHGNESVSKRMEFLKEASVMKAFNSHHVVRLLGVVSITKRPMVVMEFMSKGDLKTYLRSSRPDAEVTGLFHAESSIRIPLTPYFHQDHKEEPLTLQQKLQMCGEIADGMSYLSETKYVHRDLAARNCLVHDDLTVKIGDFGLTRDVYETDYYRIDSRGILPVRWMAPESLKDGVFDSRSDVWSYGVVLWEIATLAEQPYQGQQHDQVTRFVIDGGYMEKPKDCPKKLYDMMLMCWHYSPSMRPTFTEIVASLAQDLNDHFKQVSFFY</sequence>
<organism evidence="27 28">
    <name type="scientific">Ciona savignyi</name>
    <name type="common">Pacific transparent sea squirt</name>
    <dbReference type="NCBI Taxonomy" id="51511"/>
    <lineage>
        <taxon>Eukaryota</taxon>
        <taxon>Metazoa</taxon>
        <taxon>Chordata</taxon>
        <taxon>Tunicata</taxon>
        <taxon>Ascidiacea</taxon>
        <taxon>Phlebobranchia</taxon>
        <taxon>Cionidae</taxon>
        <taxon>Ciona</taxon>
    </lineage>
</organism>
<dbReference type="InterPro" id="IPR011009">
    <property type="entry name" value="Kinase-like_dom_sf"/>
</dbReference>
<keyword evidence="10 21" id="KW-0547">Nucleotide-binding</keyword>
<evidence type="ECO:0000259" key="25">
    <source>
        <dbReference type="PROSITE" id="PS50853"/>
    </source>
</evidence>
<evidence type="ECO:0000256" key="15">
    <source>
        <dbReference type="ARBA" id="ARBA00023137"/>
    </source>
</evidence>
<feature type="domain" description="Protein kinase" evidence="24">
    <location>
        <begin position="994"/>
        <end position="1295"/>
    </location>
</feature>
<dbReference type="InterPro" id="IPR036941">
    <property type="entry name" value="Rcpt_L-dom_sf"/>
</dbReference>
<evidence type="ECO:0000256" key="1">
    <source>
        <dbReference type="ARBA" id="ARBA00001936"/>
    </source>
</evidence>
<evidence type="ECO:0000256" key="11">
    <source>
        <dbReference type="ARBA" id="ARBA00022777"/>
    </source>
</evidence>
<dbReference type="GO" id="GO:0030424">
    <property type="term" value="C:axon"/>
    <property type="evidence" value="ECO:0007669"/>
    <property type="project" value="TreeGrafter"/>
</dbReference>
<dbReference type="SUPFAM" id="SSF52058">
    <property type="entry name" value="L domain-like"/>
    <property type="match status" value="2"/>
</dbReference>
<dbReference type="Pfam" id="PF07714">
    <property type="entry name" value="PK_Tyr_Ser-Thr"/>
    <property type="match status" value="1"/>
</dbReference>
<keyword evidence="11" id="KW-0418">Kinase</keyword>
<evidence type="ECO:0000259" key="24">
    <source>
        <dbReference type="PROSITE" id="PS50011"/>
    </source>
</evidence>
<dbReference type="InterPro" id="IPR017441">
    <property type="entry name" value="Protein_kinase_ATP_BS"/>
</dbReference>
<dbReference type="Pfam" id="PF01030">
    <property type="entry name" value="Recep_L_domain"/>
    <property type="match status" value="2"/>
</dbReference>
<evidence type="ECO:0000313" key="27">
    <source>
        <dbReference type="Ensembl" id="ENSCSAVP00000003640.1"/>
    </source>
</evidence>
<feature type="transmembrane region" description="Helical" evidence="23">
    <location>
        <begin position="933"/>
        <end position="955"/>
    </location>
</feature>
<dbReference type="InterPro" id="IPR009030">
    <property type="entry name" value="Growth_fac_rcpt_cys_sf"/>
</dbReference>
<dbReference type="EC" id="2.7.10.1" evidence="22"/>
<dbReference type="SUPFAM" id="SSF56112">
    <property type="entry name" value="Protein kinase-like (PK-like)"/>
    <property type="match status" value="1"/>
</dbReference>
<dbReference type="InterPro" id="IPR050122">
    <property type="entry name" value="RTK"/>
</dbReference>
<dbReference type="CDD" id="cd05032">
    <property type="entry name" value="PTKc_InsR_like"/>
    <property type="match status" value="1"/>
</dbReference>
<dbReference type="InterPro" id="IPR008266">
    <property type="entry name" value="Tyr_kinase_AS"/>
</dbReference>
<evidence type="ECO:0000256" key="10">
    <source>
        <dbReference type="ARBA" id="ARBA00022741"/>
    </source>
</evidence>
<evidence type="ECO:0000256" key="23">
    <source>
        <dbReference type="SAM" id="Phobius"/>
    </source>
</evidence>
<dbReference type="GeneTree" id="ENSGT00940000168802"/>
<dbReference type="InterPro" id="IPR036116">
    <property type="entry name" value="FN3_sf"/>
</dbReference>
<reference evidence="27" key="2">
    <citation type="submission" date="2025-08" db="UniProtKB">
        <authorList>
            <consortium name="Ensembl"/>
        </authorList>
    </citation>
    <scope>IDENTIFICATION</scope>
</reference>
<keyword evidence="15" id="KW-0829">Tyrosine-protein kinase</keyword>
<dbReference type="GO" id="GO:0005524">
    <property type="term" value="F:ATP binding"/>
    <property type="evidence" value="ECO:0007669"/>
    <property type="project" value="UniProtKB-UniRule"/>
</dbReference>
<keyword evidence="5" id="KW-0165">Cleavage on pair of basic residues</keyword>
<dbReference type="InterPro" id="IPR006212">
    <property type="entry name" value="Furin_repeat"/>
</dbReference>
<dbReference type="PROSITE" id="PS00109">
    <property type="entry name" value="PROTEIN_KINASE_TYR"/>
    <property type="match status" value="1"/>
</dbReference>
<dbReference type="Ensembl" id="ENSCSAVT00000003695.1">
    <property type="protein sequence ID" value="ENSCSAVP00000003640.1"/>
    <property type="gene ID" value="ENSCSAVG00000002159.1"/>
</dbReference>
<dbReference type="SUPFAM" id="SSF49265">
    <property type="entry name" value="Fibronectin type III"/>
    <property type="match status" value="2"/>
</dbReference>
<dbReference type="SUPFAM" id="SSF57184">
    <property type="entry name" value="Growth factor receptor domain"/>
    <property type="match status" value="1"/>
</dbReference>
<evidence type="ECO:0000256" key="7">
    <source>
        <dbReference type="ARBA" id="ARBA00022723"/>
    </source>
</evidence>
<dbReference type="InParanoid" id="H2YE92"/>
<dbReference type="InterPro" id="IPR013783">
    <property type="entry name" value="Ig-like_fold"/>
</dbReference>
<comment type="cofactor">
    <cofactor evidence="1">
        <name>Mn(2+)</name>
        <dbReference type="ChEBI" id="CHEBI:29035"/>
    </cofactor>
</comment>
<feature type="binding site" evidence="21">
    <location>
        <position position="1028"/>
    </location>
    <ligand>
        <name>ATP</name>
        <dbReference type="ChEBI" id="CHEBI:30616"/>
    </ligand>
</feature>
<dbReference type="Gene3D" id="2.60.40.10">
    <property type="entry name" value="Immunoglobulins"/>
    <property type="match status" value="3"/>
</dbReference>
<dbReference type="GO" id="GO:0042593">
    <property type="term" value="P:glucose homeostasis"/>
    <property type="evidence" value="ECO:0007669"/>
    <property type="project" value="TreeGrafter"/>
</dbReference>
<dbReference type="SMART" id="SM00060">
    <property type="entry name" value="FN3"/>
    <property type="match status" value="3"/>
</dbReference>
<dbReference type="GO" id="GO:0005009">
    <property type="term" value="F:insulin receptor activity"/>
    <property type="evidence" value="ECO:0007669"/>
    <property type="project" value="TreeGrafter"/>
</dbReference>
<name>H2YE92_CIOSA</name>
<evidence type="ECO:0000256" key="16">
    <source>
        <dbReference type="ARBA" id="ARBA00023157"/>
    </source>
</evidence>
<evidence type="ECO:0000313" key="28">
    <source>
        <dbReference type="Proteomes" id="UP000007875"/>
    </source>
</evidence>
<evidence type="ECO:0000256" key="5">
    <source>
        <dbReference type="ARBA" id="ARBA00022685"/>
    </source>
</evidence>
<comment type="subcellular location">
    <subcellularLocation>
        <location evidence="2">Membrane</location>
        <topology evidence="2">Single-pass type I membrane protein</topology>
    </subcellularLocation>
</comment>
<evidence type="ECO:0000256" key="21">
    <source>
        <dbReference type="PROSITE-ProRule" id="PRU10141"/>
    </source>
</evidence>
<dbReference type="Pfam" id="PF00757">
    <property type="entry name" value="Furin-like"/>
    <property type="match status" value="1"/>
</dbReference>
<dbReference type="PANTHER" id="PTHR24416:SF525">
    <property type="entry name" value="INSULIN-LIKE RECEPTOR"/>
    <property type="match status" value="1"/>
</dbReference>
<keyword evidence="4" id="KW-0808">Transferase</keyword>
<feature type="domain" description="Fibronectin type-III" evidence="25">
    <location>
        <begin position="828"/>
        <end position="926"/>
    </location>
</feature>
<evidence type="ECO:0000256" key="19">
    <source>
        <dbReference type="ARBA" id="ARBA00023211"/>
    </source>
</evidence>
<comment type="catalytic activity">
    <reaction evidence="20 22">
        <text>L-tyrosyl-[protein] + ATP = O-phospho-L-tyrosyl-[protein] + ADP + H(+)</text>
        <dbReference type="Rhea" id="RHEA:10596"/>
        <dbReference type="Rhea" id="RHEA-COMP:10136"/>
        <dbReference type="Rhea" id="RHEA-COMP:20101"/>
        <dbReference type="ChEBI" id="CHEBI:15378"/>
        <dbReference type="ChEBI" id="CHEBI:30616"/>
        <dbReference type="ChEBI" id="CHEBI:46858"/>
        <dbReference type="ChEBI" id="CHEBI:61978"/>
        <dbReference type="ChEBI" id="CHEBI:456216"/>
        <dbReference type="EC" id="2.7.10.1"/>
    </reaction>
</comment>
<dbReference type="FunFam" id="1.10.510.10:FF:000528">
    <property type="entry name" value="Tyrosine-protein kinase receptor"/>
    <property type="match status" value="1"/>
</dbReference>
<evidence type="ECO:0000256" key="22">
    <source>
        <dbReference type="RuleBase" id="RU000312"/>
    </source>
</evidence>
<dbReference type="GO" id="GO:0043410">
    <property type="term" value="P:positive regulation of MAPK cascade"/>
    <property type="evidence" value="ECO:0007669"/>
    <property type="project" value="TreeGrafter"/>
</dbReference>
<dbReference type="SMART" id="SM00219">
    <property type="entry name" value="TyrKc"/>
    <property type="match status" value="1"/>
</dbReference>
<keyword evidence="12 21" id="KW-0067">ATP-binding</keyword>
<dbReference type="InterPro" id="IPR020635">
    <property type="entry name" value="Tyr_kinase_cat_dom"/>
</dbReference>
<evidence type="ECO:0000256" key="9">
    <source>
        <dbReference type="ARBA" id="ARBA00022737"/>
    </source>
</evidence>
<evidence type="ECO:0000256" key="3">
    <source>
        <dbReference type="ARBA" id="ARBA00022553"/>
    </source>
</evidence>
<dbReference type="CDD" id="cd00064">
    <property type="entry name" value="FU"/>
    <property type="match status" value="1"/>
</dbReference>
<dbReference type="GO" id="GO:0046872">
    <property type="term" value="F:metal ion binding"/>
    <property type="evidence" value="ECO:0007669"/>
    <property type="project" value="UniProtKB-KW"/>
</dbReference>
<evidence type="ECO:0000256" key="4">
    <source>
        <dbReference type="ARBA" id="ARBA00022679"/>
    </source>
</evidence>
<dbReference type="Gene3D" id="3.30.200.20">
    <property type="entry name" value="Phosphorylase Kinase, domain 1"/>
    <property type="match status" value="1"/>
</dbReference>
<keyword evidence="9" id="KW-0677">Repeat</keyword>
<dbReference type="InterPro" id="IPR017896">
    <property type="entry name" value="4Fe4S_Fe-S-bd"/>
</dbReference>
<dbReference type="STRING" id="51511.ENSCSAVP00000003640"/>
<dbReference type="FunFam" id="3.30.200.20:FF:001121">
    <property type="entry name" value="Tyrosine-protein kinase receptor"/>
    <property type="match status" value="1"/>
</dbReference>
<feature type="domain" description="4Fe-4S ferredoxin-type" evidence="26">
    <location>
        <begin position="274"/>
        <end position="306"/>
    </location>
</feature>